<dbReference type="PROSITE" id="PS50977">
    <property type="entry name" value="HTH_TETR_2"/>
    <property type="match status" value="1"/>
</dbReference>
<evidence type="ECO:0000259" key="3">
    <source>
        <dbReference type="PROSITE" id="PS50977"/>
    </source>
</evidence>
<protein>
    <submittedName>
        <fullName evidence="4">TetR family transcriptional regulator</fullName>
    </submittedName>
</protein>
<feature type="domain" description="HTH tetR-type" evidence="3">
    <location>
        <begin position="13"/>
        <end position="73"/>
    </location>
</feature>
<organism evidence="4 5">
    <name type="scientific">Vallitalea pronyensis</name>
    <dbReference type="NCBI Taxonomy" id="1348613"/>
    <lineage>
        <taxon>Bacteria</taxon>
        <taxon>Bacillati</taxon>
        <taxon>Bacillota</taxon>
        <taxon>Clostridia</taxon>
        <taxon>Lachnospirales</taxon>
        <taxon>Vallitaleaceae</taxon>
        <taxon>Vallitalea</taxon>
    </lineage>
</organism>
<dbReference type="AlphaFoldDB" id="A0A8J8SJ97"/>
<dbReference type="EMBL" id="CP058649">
    <property type="protein sequence ID" value="QUI25259.1"/>
    <property type="molecule type" value="Genomic_DNA"/>
</dbReference>
<dbReference type="SUPFAM" id="SSF46689">
    <property type="entry name" value="Homeodomain-like"/>
    <property type="match status" value="1"/>
</dbReference>
<reference evidence="4" key="1">
    <citation type="submission" date="2020-07" db="EMBL/GenBank/DDBJ databases">
        <title>Vallitalea pronyensis genome.</title>
        <authorList>
            <person name="Postec A."/>
        </authorList>
    </citation>
    <scope>NUCLEOTIDE SEQUENCE</scope>
    <source>
        <strain evidence="4">FatNI3</strain>
    </source>
</reference>
<feature type="DNA-binding region" description="H-T-H motif" evidence="2">
    <location>
        <begin position="36"/>
        <end position="55"/>
    </location>
</feature>
<accession>A0A8J8SJ97</accession>
<dbReference type="Pfam" id="PF00440">
    <property type="entry name" value="TetR_N"/>
    <property type="match status" value="1"/>
</dbReference>
<dbReference type="RefSeq" id="WP_212695958.1">
    <property type="nucleotide sequence ID" value="NZ_CP058649.1"/>
</dbReference>
<keyword evidence="1 2" id="KW-0238">DNA-binding</keyword>
<evidence type="ECO:0000256" key="1">
    <source>
        <dbReference type="ARBA" id="ARBA00023125"/>
    </source>
</evidence>
<dbReference type="KEGG" id="vpy:HZI73_24460"/>
<dbReference type="InterPro" id="IPR009057">
    <property type="entry name" value="Homeodomain-like_sf"/>
</dbReference>
<dbReference type="GO" id="GO:0003677">
    <property type="term" value="F:DNA binding"/>
    <property type="evidence" value="ECO:0007669"/>
    <property type="project" value="UniProtKB-UniRule"/>
</dbReference>
<dbReference type="Gene3D" id="1.10.357.10">
    <property type="entry name" value="Tetracycline Repressor, domain 2"/>
    <property type="match status" value="1"/>
</dbReference>
<name>A0A8J8SJ97_9FIRM</name>
<dbReference type="InterPro" id="IPR001647">
    <property type="entry name" value="HTH_TetR"/>
</dbReference>
<sequence length="216" mass="25452">MTFERARSKENKEIRLKQIKEAAIRLFDKIPYHEISLSKIGKEINFTRGNLYKYISSKEDIYIYIIIDEFKVLLEEMKEELILEEKLDTKSFAKKWAMVLNNHPRFLKLVSLLFTIIEQNAHTAILITFKNYLVEVNHIMFRIFTHNFPEFTQAEIGKLFDYSFSMIIARYAICNPTKNQIEAAKLSNYNYTFPNFVDSMSDAIVLLINGIKLSKI</sequence>
<evidence type="ECO:0000313" key="5">
    <source>
        <dbReference type="Proteomes" id="UP000683246"/>
    </source>
</evidence>
<proteinExistence type="predicted"/>
<dbReference type="Pfam" id="PF17929">
    <property type="entry name" value="TetR_C_34"/>
    <property type="match status" value="1"/>
</dbReference>
<dbReference type="InterPro" id="IPR041483">
    <property type="entry name" value="TetR_C_34"/>
</dbReference>
<keyword evidence="5" id="KW-1185">Reference proteome</keyword>
<evidence type="ECO:0000256" key="2">
    <source>
        <dbReference type="PROSITE-ProRule" id="PRU00335"/>
    </source>
</evidence>
<gene>
    <name evidence="4" type="ORF">HZI73_24460</name>
</gene>
<dbReference type="Proteomes" id="UP000683246">
    <property type="component" value="Chromosome"/>
</dbReference>
<evidence type="ECO:0000313" key="4">
    <source>
        <dbReference type="EMBL" id="QUI25259.1"/>
    </source>
</evidence>